<sequence length="841" mass="94315">MDQLPLHRSVKDYETLVGIDSYQDEAESHFLSTFKALCDQPGIKAVTFDCFDTILWRPFRQPSDSFAKLGETLLSLGLLHDTISPDAFRRGRILAERRARERREQAGLFHEVTLAEIYAEYTGFSAETRAALAREEVRHEASLTFVDPLVDQALTYARQAGKTIRVLSNTYLCPDELHALLRGKTAVPFAEEEVLCSSTFRLDKENGLFGHLLKDLNCLPEQILHVGDNQWGDVDVPRRLGVTTLHYPKVSDVHANIEDRERQFTLVAGQPDDGRMSLLAQWRRMVLASYVQPKSMSASEIIGAYVVGPTLAAFADWALREVEHNGEGPILCLTREGLFLSEAINTVAAATGRRETISLPFLSSRSIVFPAAFFDYSQEEIRTFILSRRTPFTIRSFCTMVKLETVDADEFGIEGVMLDYPLLHGAMMTQTLIACMQRHQGLKAATLAYAQAQRDIFKVFVNDVFARYGVQPGHKTLYAVDVGWTGKSQRLLEKVLRACGYDVTLHGLYLASDAGCIEEQLAGLRAKGWLYNAGQPQRSELLGLHCKEIIEQVCSSELGAVKTYSADGDPVFGEDTKTLQQRIDLRRLRNAARRAIALYGQVSQQARDNGLAELLIDPVDYRDAYGGLVAFPTFDELTMIGRWSHDENNLSRNVEGLSSPYWETFARYATVQQFLESRSYWKVPELRRSRPALADSLVIRMMGGRHTQQEYSYPVRLGVMAEGEPAEFVDRQIFFSADGCAIVPNARICLLTSSFIFENTGNDMLRVEAVLISYYNTATRARIEKVIMPLFMDKPETAHMPSDLPPGGSFVVRAEGKQSAIYDSLFGMLSPVSVICCVRKI</sequence>
<dbReference type="EMBL" id="MSPX01000004">
    <property type="protein sequence ID" value="OQP87208.1"/>
    <property type="molecule type" value="Genomic_DNA"/>
</dbReference>
<comment type="caution">
    <text evidence="1">The sequence shown here is derived from an EMBL/GenBank/DDBJ whole genome shotgun (WGS) entry which is preliminary data.</text>
</comment>
<proteinExistence type="predicted"/>
<dbReference type="RefSeq" id="WP_081175084.1">
    <property type="nucleotide sequence ID" value="NZ_MSPX01000004.1"/>
</dbReference>
<accession>A0ABX3PFK9</accession>
<evidence type="ECO:0000313" key="2">
    <source>
        <dbReference type="Proteomes" id="UP000192652"/>
    </source>
</evidence>
<reference evidence="1 2" key="1">
    <citation type="journal article" date="2017" name="Antonie Van Leeuwenhoek">
        <title>Rhizobium rhizosphaerae sp. nov., a novel species isolated from rice rhizosphere.</title>
        <authorList>
            <person name="Zhao J.J."/>
            <person name="Zhang J."/>
            <person name="Zhang R.J."/>
            <person name="Zhang C.W."/>
            <person name="Yin H.Q."/>
            <person name="Zhang X.X."/>
        </authorList>
    </citation>
    <scope>NUCLEOTIDE SEQUENCE [LARGE SCALE GENOMIC DNA]</scope>
    <source>
        <strain evidence="1 2">RD15</strain>
    </source>
</reference>
<keyword evidence="2" id="KW-1185">Reference proteome</keyword>
<evidence type="ECO:0008006" key="3">
    <source>
        <dbReference type="Google" id="ProtNLM"/>
    </source>
</evidence>
<dbReference type="Proteomes" id="UP000192652">
    <property type="component" value="Unassembled WGS sequence"/>
</dbReference>
<name>A0ABX3PFK9_9HYPH</name>
<gene>
    <name evidence="1" type="ORF">BTR14_07270</name>
</gene>
<dbReference type="InterPro" id="IPR036412">
    <property type="entry name" value="HAD-like_sf"/>
</dbReference>
<dbReference type="Gene3D" id="1.10.150.400">
    <property type="match status" value="1"/>
</dbReference>
<dbReference type="Gene3D" id="3.40.50.1000">
    <property type="entry name" value="HAD superfamily/HAD-like"/>
    <property type="match status" value="1"/>
</dbReference>
<dbReference type="CDD" id="cd01427">
    <property type="entry name" value="HAD_like"/>
    <property type="match status" value="1"/>
</dbReference>
<dbReference type="SUPFAM" id="SSF56784">
    <property type="entry name" value="HAD-like"/>
    <property type="match status" value="1"/>
</dbReference>
<evidence type="ECO:0000313" key="1">
    <source>
        <dbReference type="EMBL" id="OQP87208.1"/>
    </source>
</evidence>
<dbReference type="InterPro" id="IPR023214">
    <property type="entry name" value="HAD_sf"/>
</dbReference>
<protein>
    <recommendedName>
        <fullName evidence="3">Haloacid dehalogenase-like hydrolase</fullName>
    </recommendedName>
</protein>
<organism evidence="1 2">
    <name type="scientific">Xaviernesmea rhizosphaerae</name>
    <dbReference type="NCBI Taxonomy" id="1672749"/>
    <lineage>
        <taxon>Bacteria</taxon>
        <taxon>Pseudomonadati</taxon>
        <taxon>Pseudomonadota</taxon>
        <taxon>Alphaproteobacteria</taxon>
        <taxon>Hyphomicrobiales</taxon>
        <taxon>Rhizobiaceae</taxon>
        <taxon>Rhizobium/Agrobacterium group</taxon>
        <taxon>Xaviernesmea</taxon>
    </lineage>
</organism>